<proteinExistence type="predicted"/>
<accession>A0ABP6ATN8</accession>
<evidence type="ECO:0000313" key="1">
    <source>
        <dbReference type="EMBL" id="GAA2523125.1"/>
    </source>
</evidence>
<reference evidence="2" key="1">
    <citation type="journal article" date="2019" name="Int. J. Syst. Evol. Microbiol.">
        <title>The Global Catalogue of Microorganisms (GCM) 10K type strain sequencing project: providing services to taxonomists for standard genome sequencing and annotation.</title>
        <authorList>
            <consortium name="The Broad Institute Genomics Platform"/>
            <consortium name="The Broad Institute Genome Sequencing Center for Infectious Disease"/>
            <person name="Wu L."/>
            <person name="Ma J."/>
        </authorList>
    </citation>
    <scope>NUCLEOTIDE SEQUENCE [LARGE SCALE GENOMIC DNA]</scope>
    <source>
        <strain evidence="2">JCM 4395</strain>
    </source>
</reference>
<protein>
    <submittedName>
        <fullName evidence="1">Uncharacterized protein</fullName>
    </submittedName>
</protein>
<sequence length="100" mass="10324">MTAHHAHGPAAAAAVVVPLIPHADSASSTAAGTQPFITELTAAVGHLEKALELSRTPARFLLPNGATVTAAQLRLWVAQHTARAQTLLDLIAAPHTDPQT</sequence>
<dbReference type="Proteomes" id="UP001501777">
    <property type="component" value="Unassembled WGS sequence"/>
</dbReference>
<keyword evidence="2" id="KW-1185">Reference proteome</keyword>
<evidence type="ECO:0000313" key="2">
    <source>
        <dbReference type="Proteomes" id="UP001501777"/>
    </source>
</evidence>
<dbReference type="RefSeq" id="WP_344406896.1">
    <property type="nucleotide sequence ID" value="NZ_BAAASG010000033.1"/>
</dbReference>
<dbReference type="EMBL" id="BAAASG010000033">
    <property type="protein sequence ID" value="GAA2523125.1"/>
    <property type="molecule type" value="Genomic_DNA"/>
</dbReference>
<comment type="caution">
    <text evidence="1">The sequence shown here is derived from an EMBL/GenBank/DDBJ whole genome shotgun (WGS) entry which is preliminary data.</text>
</comment>
<name>A0ABP6ATN8_STRLO</name>
<organism evidence="1 2">
    <name type="scientific">Streptomyces longisporus</name>
    <dbReference type="NCBI Taxonomy" id="1948"/>
    <lineage>
        <taxon>Bacteria</taxon>
        <taxon>Bacillati</taxon>
        <taxon>Actinomycetota</taxon>
        <taxon>Actinomycetes</taxon>
        <taxon>Kitasatosporales</taxon>
        <taxon>Streptomycetaceae</taxon>
        <taxon>Streptomyces</taxon>
    </lineage>
</organism>
<gene>
    <name evidence="1" type="ORF">GCM10010276_87760</name>
</gene>